<dbReference type="Pfam" id="PF14383">
    <property type="entry name" value="VARLMGL"/>
    <property type="match status" value="1"/>
</dbReference>
<organism evidence="3 4">
    <name type="scientific">Ilex paraguariensis</name>
    <name type="common">yerba mate</name>
    <dbReference type="NCBI Taxonomy" id="185542"/>
    <lineage>
        <taxon>Eukaryota</taxon>
        <taxon>Viridiplantae</taxon>
        <taxon>Streptophyta</taxon>
        <taxon>Embryophyta</taxon>
        <taxon>Tracheophyta</taxon>
        <taxon>Spermatophyta</taxon>
        <taxon>Magnoliopsida</taxon>
        <taxon>eudicotyledons</taxon>
        <taxon>Gunneridae</taxon>
        <taxon>Pentapetalae</taxon>
        <taxon>asterids</taxon>
        <taxon>campanulids</taxon>
        <taxon>Aquifoliales</taxon>
        <taxon>Aquifoliaceae</taxon>
        <taxon>Ilex</taxon>
    </lineage>
</organism>
<evidence type="ECO:0000313" key="4">
    <source>
        <dbReference type="Proteomes" id="UP001642360"/>
    </source>
</evidence>
<evidence type="ECO:0000256" key="1">
    <source>
        <dbReference type="SAM" id="MobiDB-lite"/>
    </source>
</evidence>
<dbReference type="PANTHER" id="PTHR46836:SF8">
    <property type="entry name" value="AFADIN"/>
    <property type="match status" value="1"/>
</dbReference>
<feature type="region of interest" description="Disordered" evidence="1">
    <location>
        <begin position="649"/>
        <end position="690"/>
    </location>
</feature>
<protein>
    <recommendedName>
        <fullName evidence="2">DUF3741 domain-containing protein</fullName>
    </recommendedName>
</protein>
<evidence type="ECO:0000259" key="2">
    <source>
        <dbReference type="Pfam" id="PF14383"/>
    </source>
</evidence>
<feature type="compositionally biased region" description="Basic residues" evidence="1">
    <location>
        <begin position="1"/>
        <end position="10"/>
    </location>
</feature>
<dbReference type="InterPro" id="IPR032795">
    <property type="entry name" value="DUF3741-assoc"/>
</dbReference>
<name>A0ABC8RRY7_9AQUA</name>
<gene>
    <name evidence="3" type="ORF">ILEXP_LOCUS15111</name>
</gene>
<feature type="compositionally biased region" description="Low complexity" evidence="1">
    <location>
        <begin position="668"/>
        <end position="678"/>
    </location>
</feature>
<dbReference type="Proteomes" id="UP001642360">
    <property type="component" value="Unassembled WGS sequence"/>
</dbReference>
<sequence>MDRARHRKSKIPSEGYSQIQKPRTAPKLASDSNICSGDTTEEDVVMFELAQSSSRRVTGTPMKKLLAEEMFKETEARRRSPSVIARLMGLDGLPSLQPVHRQQKRLSDSYQQRTASIGIPRNAQFCDSRSNSKSSMEQQEFKDVYEDLEASHIANRRYSSKWNVDSKFTKPEVAFMQKKFVDEKLQHSKGYFDTLHMLDSRKDLMLKSYQQPDYLFVKHLRDLKSDQPSSLGGKIAILKPSNAAKYEGSAKGWKSERETSCKHDIKTHRRRADGLLLHPYNSNGARNSLKSSKGLLEGKDDKGVLSTRIVVLKPNLGNANIGVKSVFSPDFPHAYQSDSRKHIELSSVGIGKAGSWKNKELSNDVGFSRPQSGEARQIAKEVTRQMRESLFSGQINFSYSGSESEVITLNSRNSTNWNHQIKHSSFGSTESSVSREAKKRLSESWKLTHRHPDLGVVGRGSTLGEMLAIPDKKPRPENVDAVMVLDGVCDVFGSSNGASGCDSHLVISSRDGWKDGCIRNSSRSRSRPLLSFDSGSHRIVAQREAFVEERYLMPKEAMGRSRSKAVKGSLGQKENVLSKSSRSSRKKSHSSRNSYTDCTDPLPEVHFSQVHEEINFNRRTLSEQQPMVSQTHDNNDTCASYVVDAVADEERESVTIPSKSSDEFLPDSSASSLGSGNSTARDAENQDLQV</sequence>
<accession>A0ABC8RRY7</accession>
<feature type="domain" description="DUF3741" evidence="2">
    <location>
        <begin position="75"/>
        <end position="95"/>
    </location>
</feature>
<dbReference type="PANTHER" id="PTHR46836">
    <property type="entry name" value="AFADIN"/>
    <property type="match status" value="1"/>
</dbReference>
<comment type="caution">
    <text evidence="3">The sequence shown here is derived from an EMBL/GenBank/DDBJ whole genome shotgun (WGS) entry which is preliminary data.</text>
</comment>
<reference evidence="3 4" key="1">
    <citation type="submission" date="2024-02" db="EMBL/GenBank/DDBJ databases">
        <authorList>
            <person name="Vignale AGUSTIN F."/>
            <person name="Sosa J E."/>
            <person name="Modenutti C."/>
        </authorList>
    </citation>
    <scope>NUCLEOTIDE SEQUENCE [LARGE SCALE GENOMIC DNA]</scope>
</reference>
<dbReference type="EMBL" id="CAUOFW020001658">
    <property type="protein sequence ID" value="CAK9147227.1"/>
    <property type="molecule type" value="Genomic_DNA"/>
</dbReference>
<evidence type="ECO:0000313" key="3">
    <source>
        <dbReference type="EMBL" id="CAK9147227.1"/>
    </source>
</evidence>
<dbReference type="AlphaFoldDB" id="A0ABC8RRY7"/>
<feature type="region of interest" description="Disordered" evidence="1">
    <location>
        <begin position="1"/>
        <end position="36"/>
    </location>
</feature>
<feature type="region of interest" description="Disordered" evidence="1">
    <location>
        <begin position="557"/>
        <end position="602"/>
    </location>
</feature>
<keyword evidence="4" id="KW-1185">Reference proteome</keyword>
<proteinExistence type="predicted"/>